<comment type="caution">
    <text evidence="1">The sequence shown here is derived from an EMBL/GenBank/DDBJ whole genome shotgun (WGS) entry which is preliminary data.</text>
</comment>
<evidence type="ECO:0000313" key="2">
    <source>
        <dbReference type="Proteomes" id="UP000231553"/>
    </source>
</evidence>
<sequence length="376" mass="41508">MTTKPSLPAGPGGKTLVLHIGDHKTGSTSIQYAFANGRVALDGRRLFYPAGLSHNHLRGPAEALFGGKKKISREEAAQTFTRLARRIRKADADLALISAEALDAIPAEQLRQIVETYFAEAADEIRVVAYVRPHAARILSSFATQTKSGLFNSGPLEAFHDRLLSQGRLFYHPRFAALRAAFGERFLLRPMIRARLEAGDVLTDFIRHGLGVDRFEISGLPPANESLSLEDMMRLKHLQSHHQHLKQNLRHALGWEVMRLLAEQPPAAGATRLELHRGLAEQIRATYLEDARAMDRAFFGGEALLEAELNAAVENARPTAQSVAPEDHFSASELRGLELMSRMAAGLSEVKDVDWVNLLRRKRIAALGDGPDAEED</sequence>
<organism evidence="1 2">
    <name type="scientific">Pseudooceanicola lipolyticus</name>
    <dbReference type="NCBI Taxonomy" id="2029104"/>
    <lineage>
        <taxon>Bacteria</taxon>
        <taxon>Pseudomonadati</taxon>
        <taxon>Pseudomonadota</taxon>
        <taxon>Alphaproteobacteria</taxon>
        <taxon>Rhodobacterales</taxon>
        <taxon>Paracoccaceae</taxon>
        <taxon>Pseudooceanicola</taxon>
    </lineage>
</organism>
<dbReference type="Proteomes" id="UP000231553">
    <property type="component" value="Unassembled WGS sequence"/>
</dbReference>
<dbReference type="RefSeq" id="WP_100164909.1">
    <property type="nucleotide sequence ID" value="NZ_PGTB01000257.1"/>
</dbReference>
<accession>A0A2M8IU12</accession>
<protein>
    <submittedName>
        <fullName evidence="1">Uncharacterized protein</fullName>
    </submittedName>
</protein>
<reference evidence="1 2" key="1">
    <citation type="journal article" date="2018" name="Int. J. Syst. Evol. Microbiol.">
        <title>Pseudooceanicola lipolyticus sp. nov., a marine alphaproteobacterium, reclassification of Oceanicola flagellatus as Pseudooceanicola flagellatus comb. nov. and emended description of the genus Pseudooceanicola.</title>
        <authorList>
            <person name="Huang M.-M."/>
            <person name="Guo L.-L."/>
            <person name="Wu Y.-H."/>
            <person name="Lai Q.-L."/>
            <person name="Shao Z.-Z."/>
            <person name="Wang C.-S."/>
            <person name="Wu M."/>
            <person name="Xu X.-W."/>
        </authorList>
    </citation>
    <scope>NUCLEOTIDE SEQUENCE [LARGE SCALE GENOMIC DNA]</scope>
    <source>
        <strain evidence="1 2">157</strain>
    </source>
</reference>
<proteinExistence type="predicted"/>
<dbReference type="AlphaFoldDB" id="A0A2M8IU12"/>
<dbReference type="EMBL" id="PGTB01000257">
    <property type="protein sequence ID" value="PJE34016.1"/>
    <property type="molecule type" value="Genomic_DNA"/>
</dbReference>
<dbReference type="OrthoDB" id="547419at2"/>
<evidence type="ECO:0000313" key="1">
    <source>
        <dbReference type="EMBL" id="PJE34016.1"/>
    </source>
</evidence>
<gene>
    <name evidence="1" type="ORF">CVM52_24465</name>
</gene>
<keyword evidence="2" id="KW-1185">Reference proteome</keyword>
<name>A0A2M8IU12_9RHOB</name>